<accession>A0A6A2WAI1</accession>
<evidence type="ECO:0000313" key="3">
    <source>
        <dbReference type="Proteomes" id="UP000436088"/>
    </source>
</evidence>
<protein>
    <submittedName>
        <fullName evidence="2">Uncharacterized protein</fullName>
    </submittedName>
</protein>
<name>A0A6A2WAI1_HIBSY</name>
<dbReference type="AlphaFoldDB" id="A0A6A2WAI1"/>
<proteinExistence type="predicted"/>
<dbReference type="Proteomes" id="UP000436088">
    <property type="component" value="Unassembled WGS sequence"/>
</dbReference>
<comment type="caution">
    <text evidence="2">The sequence shown here is derived from an EMBL/GenBank/DDBJ whole genome shotgun (WGS) entry which is preliminary data.</text>
</comment>
<feature type="region of interest" description="Disordered" evidence="1">
    <location>
        <begin position="30"/>
        <end position="49"/>
    </location>
</feature>
<dbReference type="EMBL" id="VEPZ02001782">
    <property type="protein sequence ID" value="KAE8654882.1"/>
    <property type="molecule type" value="Genomic_DNA"/>
</dbReference>
<keyword evidence="3" id="KW-1185">Reference proteome</keyword>
<sequence>MQGTLEKHFKVQFHSHQSSSATSSSLFPQNLLDFGSQDDPSTSGPDLDAADDKDFILSYSFFYDGCNTPDYITPDNQNLMNGFGCNNENIPCPKSPEKLNTLKSKRIRQEINQLQWSAAQPDWIVIAFSNKMMLLNV</sequence>
<gene>
    <name evidence="2" type="ORF">F3Y22_tig00117034pilonHSYRG00071</name>
</gene>
<organism evidence="2 3">
    <name type="scientific">Hibiscus syriacus</name>
    <name type="common">Rose of Sharon</name>
    <dbReference type="NCBI Taxonomy" id="106335"/>
    <lineage>
        <taxon>Eukaryota</taxon>
        <taxon>Viridiplantae</taxon>
        <taxon>Streptophyta</taxon>
        <taxon>Embryophyta</taxon>
        <taxon>Tracheophyta</taxon>
        <taxon>Spermatophyta</taxon>
        <taxon>Magnoliopsida</taxon>
        <taxon>eudicotyledons</taxon>
        <taxon>Gunneridae</taxon>
        <taxon>Pentapetalae</taxon>
        <taxon>rosids</taxon>
        <taxon>malvids</taxon>
        <taxon>Malvales</taxon>
        <taxon>Malvaceae</taxon>
        <taxon>Malvoideae</taxon>
        <taxon>Hibiscus</taxon>
    </lineage>
</organism>
<evidence type="ECO:0000313" key="2">
    <source>
        <dbReference type="EMBL" id="KAE8654882.1"/>
    </source>
</evidence>
<evidence type="ECO:0000256" key="1">
    <source>
        <dbReference type="SAM" id="MobiDB-lite"/>
    </source>
</evidence>
<reference evidence="2" key="1">
    <citation type="submission" date="2019-09" db="EMBL/GenBank/DDBJ databases">
        <title>Draft genome information of white flower Hibiscus syriacus.</title>
        <authorList>
            <person name="Kim Y.-M."/>
        </authorList>
    </citation>
    <scope>NUCLEOTIDE SEQUENCE [LARGE SCALE GENOMIC DNA]</scope>
    <source>
        <strain evidence="2">YM2019G1</strain>
    </source>
</reference>